<gene>
    <name evidence="1" type="ORF">DIABBA_LOCUS605</name>
</gene>
<sequence>MIRLRTTRCYIFSIILYGAETCTLKKCNLKIIAAFELWLYRRVLKISWTDRITNKDVLGRVGKETELITSIQTRNLE</sequence>
<name>A0A9N9SQT5_DIABA</name>
<evidence type="ECO:0000313" key="2">
    <source>
        <dbReference type="Proteomes" id="UP001153709"/>
    </source>
</evidence>
<proteinExistence type="predicted"/>
<dbReference type="EMBL" id="OU898276">
    <property type="protein sequence ID" value="CAG9826494.1"/>
    <property type="molecule type" value="Genomic_DNA"/>
</dbReference>
<keyword evidence="2" id="KW-1185">Reference proteome</keyword>
<dbReference type="OrthoDB" id="8196546at2759"/>
<organism evidence="1 2">
    <name type="scientific">Diabrotica balteata</name>
    <name type="common">Banded cucumber beetle</name>
    <dbReference type="NCBI Taxonomy" id="107213"/>
    <lineage>
        <taxon>Eukaryota</taxon>
        <taxon>Metazoa</taxon>
        <taxon>Ecdysozoa</taxon>
        <taxon>Arthropoda</taxon>
        <taxon>Hexapoda</taxon>
        <taxon>Insecta</taxon>
        <taxon>Pterygota</taxon>
        <taxon>Neoptera</taxon>
        <taxon>Endopterygota</taxon>
        <taxon>Coleoptera</taxon>
        <taxon>Polyphaga</taxon>
        <taxon>Cucujiformia</taxon>
        <taxon>Chrysomeloidea</taxon>
        <taxon>Chrysomelidae</taxon>
        <taxon>Galerucinae</taxon>
        <taxon>Diabroticina</taxon>
        <taxon>Diabroticites</taxon>
        <taxon>Diabrotica</taxon>
    </lineage>
</organism>
<accession>A0A9N9SQT5</accession>
<evidence type="ECO:0000313" key="1">
    <source>
        <dbReference type="EMBL" id="CAG9826494.1"/>
    </source>
</evidence>
<dbReference type="Proteomes" id="UP001153709">
    <property type="component" value="Chromosome 1"/>
</dbReference>
<protein>
    <submittedName>
        <fullName evidence="1">Uncharacterized protein</fullName>
    </submittedName>
</protein>
<dbReference type="AlphaFoldDB" id="A0A9N9SQT5"/>
<reference evidence="1" key="1">
    <citation type="submission" date="2022-01" db="EMBL/GenBank/DDBJ databases">
        <authorList>
            <person name="King R."/>
        </authorList>
    </citation>
    <scope>NUCLEOTIDE SEQUENCE</scope>
</reference>